<organism evidence="2 3">
    <name type="scientific">Spirilliplanes yamanashiensis</name>
    <dbReference type="NCBI Taxonomy" id="42233"/>
    <lineage>
        <taxon>Bacteria</taxon>
        <taxon>Bacillati</taxon>
        <taxon>Actinomycetota</taxon>
        <taxon>Actinomycetes</taxon>
        <taxon>Micromonosporales</taxon>
        <taxon>Micromonosporaceae</taxon>
        <taxon>Spirilliplanes</taxon>
    </lineage>
</organism>
<dbReference type="RefSeq" id="WP_203936123.1">
    <property type="nucleotide sequence ID" value="NZ_BAAAGJ010000024.1"/>
</dbReference>
<evidence type="ECO:0000313" key="2">
    <source>
        <dbReference type="EMBL" id="GIJ00798.1"/>
    </source>
</evidence>
<reference evidence="2" key="1">
    <citation type="submission" date="2021-01" db="EMBL/GenBank/DDBJ databases">
        <title>Whole genome shotgun sequence of Spirilliplanes yamanashiensis NBRC 15828.</title>
        <authorList>
            <person name="Komaki H."/>
            <person name="Tamura T."/>
        </authorList>
    </citation>
    <scope>NUCLEOTIDE SEQUENCE</scope>
    <source>
        <strain evidence="2">NBRC 15828</strain>
    </source>
</reference>
<accession>A0A8J3Y352</accession>
<evidence type="ECO:0008006" key="4">
    <source>
        <dbReference type="Google" id="ProtNLM"/>
    </source>
</evidence>
<gene>
    <name evidence="2" type="ORF">Sya03_01500</name>
</gene>
<name>A0A8J3Y352_9ACTN</name>
<comment type="caution">
    <text evidence="2">The sequence shown here is derived from an EMBL/GenBank/DDBJ whole genome shotgun (WGS) entry which is preliminary data.</text>
</comment>
<dbReference type="EMBL" id="BOOY01000001">
    <property type="protein sequence ID" value="GIJ00798.1"/>
    <property type="molecule type" value="Genomic_DNA"/>
</dbReference>
<sequence length="154" mass="16017">MAHTPVNHPLRPVYRALGGLAGLYLVLFGILGLIQTAGDGLFALGIDHVLGQGTNLAWSIVSLVVGALVLLATAVGRNLDVAADLYLGWALLGVGSAMLALIRTDANIFNFSLTTVIVTYVVGLVLVMAGLYSKVVAPERAGAPRQVLQEQANA</sequence>
<feature type="transmembrane region" description="Helical" evidence="1">
    <location>
        <begin position="108"/>
        <end position="132"/>
    </location>
</feature>
<keyword evidence="3" id="KW-1185">Reference proteome</keyword>
<protein>
    <recommendedName>
        <fullName evidence="4">DUF4383 domain-containing protein</fullName>
    </recommendedName>
</protein>
<feature type="transmembrane region" description="Helical" evidence="1">
    <location>
        <begin position="83"/>
        <end position="102"/>
    </location>
</feature>
<evidence type="ECO:0000313" key="3">
    <source>
        <dbReference type="Proteomes" id="UP000652013"/>
    </source>
</evidence>
<dbReference type="AlphaFoldDB" id="A0A8J3Y352"/>
<feature type="transmembrane region" description="Helical" evidence="1">
    <location>
        <begin position="56"/>
        <end position="76"/>
    </location>
</feature>
<proteinExistence type="predicted"/>
<keyword evidence="1" id="KW-0812">Transmembrane</keyword>
<keyword evidence="1" id="KW-0472">Membrane</keyword>
<feature type="transmembrane region" description="Helical" evidence="1">
    <location>
        <begin position="12"/>
        <end position="36"/>
    </location>
</feature>
<dbReference type="Proteomes" id="UP000652013">
    <property type="component" value="Unassembled WGS sequence"/>
</dbReference>
<keyword evidence="1" id="KW-1133">Transmembrane helix</keyword>
<evidence type="ECO:0000256" key="1">
    <source>
        <dbReference type="SAM" id="Phobius"/>
    </source>
</evidence>